<evidence type="ECO:0000313" key="2">
    <source>
        <dbReference type="Proteomes" id="UP000280395"/>
    </source>
</evidence>
<reference evidence="1 2" key="1">
    <citation type="submission" date="2018-08" db="EMBL/GenBank/DDBJ databases">
        <title>Recombination of ecologically and evolutionarily significant loci maintains genetic cohesion in the Pseudomonas syringae species complex.</title>
        <authorList>
            <person name="Dillon M."/>
            <person name="Thakur S."/>
            <person name="Almeida R.N.D."/>
            <person name="Weir B.S."/>
            <person name="Guttman D.S."/>
        </authorList>
    </citation>
    <scope>NUCLEOTIDE SEQUENCE [LARGE SCALE GENOMIC DNA]</scope>
    <source>
        <strain evidence="1 2">ICMP 14479</strain>
    </source>
</reference>
<evidence type="ECO:0000313" key="1">
    <source>
        <dbReference type="EMBL" id="RMU46427.1"/>
    </source>
</evidence>
<organism evidence="1 2">
    <name type="scientific">Pseudomonas syringae pv. avii</name>
    <dbReference type="NCBI Taxonomy" id="663959"/>
    <lineage>
        <taxon>Bacteria</taxon>
        <taxon>Pseudomonadati</taxon>
        <taxon>Pseudomonadota</taxon>
        <taxon>Gammaproteobacteria</taxon>
        <taxon>Pseudomonadales</taxon>
        <taxon>Pseudomonadaceae</taxon>
        <taxon>Pseudomonas</taxon>
        <taxon>Pseudomonas syringae</taxon>
    </lineage>
</organism>
<dbReference type="Proteomes" id="UP000280395">
    <property type="component" value="Unassembled WGS sequence"/>
</dbReference>
<protein>
    <submittedName>
        <fullName evidence="1">Uncharacterized protein</fullName>
    </submittedName>
</protein>
<proteinExistence type="predicted"/>
<dbReference type="EMBL" id="RBUA01001280">
    <property type="protein sequence ID" value="RMU46427.1"/>
    <property type="molecule type" value="Genomic_DNA"/>
</dbReference>
<comment type="caution">
    <text evidence="1">The sequence shown here is derived from an EMBL/GenBank/DDBJ whole genome shotgun (WGS) entry which is preliminary data.</text>
</comment>
<sequence length="188" mass="19568">MKGQVIQLVALYGNTLEAGGQCAVADEGDNRGVHRLATHGQNRVGDPRLDVAQTHLAPLTDCIAVAVCQGTVGAACKVIGVTVQRNGVVQRQFGGETYNALGITRGVVDDGALLPVDTARSLLGDAVIVVAKNLVATLEFVGVPVTGCPGQVLVFDKAVGVSLCVLGTQLGRYERLACRFSLNQCAER</sequence>
<accession>A0A3M5UMF3</accession>
<dbReference type="AlphaFoldDB" id="A0A3M5UMF3"/>
<gene>
    <name evidence="1" type="ORF">ALP29_200137</name>
</gene>
<name>A0A3M5UMF3_PSESX</name>